<evidence type="ECO:0000313" key="3">
    <source>
        <dbReference type="EMBL" id="GJE84481.1"/>
    </source>
</evidence>
<dbReference type="SUPFAM" id="SSF54637">
    <property type="entry name" value="Thioesterase/thiol ester dehydrase-isomerase"/>
    <property type="match status" value="1"/>
</dbReference>
<dbReference type="GO" id="GO:0006637">
    <property type="term" value="P:acyl-CoA metabolic process"/>
    <property type="evidence" value="ECO:0007669"/>
    <property type="project" value="TreeGrafter"/>
</dbReference>
<dbReference type="OrthoDB" id="331699at2759"/>
<dbReference type="GO" id="GO:0047617">
    <property type="term" value="F:fatty acyl-CoA hydrolase activity"/>
    <property type="evidence" value="ECO:0007669"/>
    <property type="project" value="TreeGrafter"/>
</dbReference>
<accession>A0A9P3FXQ0</accession>
<proteinExistence type="inferred from homology"/>
<dbReference type="PANTHER" id="PTHR12655">
    <property type="entry name" value="ACYL-COA THIOESTERASE"/>
    <property type="match status" value="1"/>
</dbReference>
<evidence type="ECO:0000256" key="1">
    <source>
        <dbReference type="ARBA" id="ARBA00010458"/>
    </source>
</evidence>
<dbReference type="Proteomes" id="UP000703269">
    <property type="component" value="Unassembled WGS sequence"/>
</dbReference>
<keyword evidence="2" id="KW-0378">Hydrolase</keyword>
<organism evidence="3 4">
    <name type="scientific">Phanerochaete sordida</name>
    <dbReference type="NCBI Taxonomy" id="48140"/>
    <lineage>
        <taxon>Eukaryota</taxon>
        <taxon>Fungi</taxon>
        <taxon>Dikarya</taxon>
        <taxon>Basidiomycota</taxon>
        <taxon>Agaricomycotina</taxon>
        <taxon>Agaricomycetes</taxon>
        <taxon>Polyporales</taxon>
        <taxon>Phanerochaetaceae</taxon>
        <taxon>Phanerochaete</taxon>
    </lineage>
</organism>
<name>A0A9P3FXQ0_9APHY</name>
<dbReference type="AlphaFoldDB" id="A0A9P3FXQ0"/>
<protein>
    <submittedName>
        <fullName evidence="3">Uncharacterized protein</fullName>
    </submittedName>
</protein>
<sequence length="182" mass="19860">MKSGLSWSESLRLHGAPEAAAAPAHDLAPRRMADSYCELLRFGGAPALLEAYTNTSDGICTGNLMEHLDSLAGSIAYKHLLRPVERIAAPAALGFYLVKASVNRLDMLAYMSPVAVRMEALNSDGSEETVMLGRFCMVCRDSKTHKAHPVNPIVLETAEDQQLWRMREACPRSCPFACSLHA</sequence>
<dbReference type="PANTHER" id="PTHR12655:SF0">
    <property type="entry name" value="ACYL-COENZYME A THIOESTERASE 9, MITOCHONDRIAL"/>
    <property type="match status" value="1"/>
</dbReference>
<dbReference type="InterPro" id="IPR029069">
    <property type="entry name" value="HotDog_dom_sf"/>
</dbReference>
<dbReference type="EMBL" id="BPQB01000001">
    <property type="protein sequence ID" value="GJE84481.1"/>
    <property type="molecule type" value="Genomic_DNA"/>
</dbReference>
<keyword evidence="4" id="KW-1185">Reference proteome</keyword>
<dbReference type="GO" id="GO:0005739">
    <property type="term" value="C:mitochondrion"/>
    <property type="evidence" value="ECO:0007669"/>
    <property type="project" value="TreeGrafter"/>
</dbReference>
<evidence type="ECO:0000256" key="2">
    <source>
        <dbReference type="ARBA" id="ARBA00022801"/>
    </source>
</evidence>
<comment type="caution">
    <text evidence="3">The sequence shown here is derived from an EMBL/GenBank/DDBJ whole genome shotgun (WGS) entry which is preliminary data.</text>
</comment>
<evidence type="ECO:0000313" key="4">
    <source>
        <dbReference type="Proteomes" id="UP000703269"/>
    </source>
</evidence>
<dbReference type="Gene3D" id="3.10.129.10">
    <property type="entry name" value="Hotdog Thioesterase"/>
    <property type="match status" value="2"/>
</dbReference>
<reference evidence="3 4" key="1">
    <citation type="submission" date="2021-08" db="EMBL/GenBank/DDBJ databases">
        <title>Draft Genome Sequence of Phanerochaete sordida strain YK-624.</title>
        <authorList>
            <person name="Mori T."/>
            <person name="Dohra H."/>
            <person name="Suzuki T."/>
            <person name="Kawagishi H."/>
            <person name="Hirai H."/>
        </authorList>
    </citation>
    <scope>NUCLEOTIDE SEQUENCE [LARGE SCALE GENOMIC DNA]</scope>
    <source>
        <strain evidence="3 4">YK-624</strain>
    </source>
</reference>
<gene>
    <name evidence="3" type="ORF">PsYK624_005570</name>
</gene>
<comment type="similarity">
    <text evidence="1">Belongs to the acyl coenzyme A hydrolase family.</text>
</comment>